<dbReference type="VEuPathDB" id="TriTrypDB:ADEAN_000627100"/>
<name>A0A7G2CFW0_9TRYP</name>
<dbReference type="GO" id="GO:0003743">
    <property type="term" value="F:translation initiation factor activity"/>
    <property type="evidence" value="ECO:0007669"/>
    <property type="project" value="UniProtKB-KW"/>
</dbReference>
<evidence type="ECO:0000256" key="3">
    <source>
        <dbReference type="ARBA" id="ARBA00022917"/>
    </source>
</evidence>
<dbReference type="PANTHER" id="PTHR10317">
    <property type="entry name" value="EUKARYOTIC TRANSLATION INITIATION FACTOR 3 SUBUNIT E"/>
    <property type="match status" value="1"/>
</dbReference>
<keyword evidence="1" id="KW-0963">Cytoplasm</keyword>
<keyword evidence="6" id="KW-1185">Reference proteome</keyword>
<dbReference type="PROSITE" id="PS50250">
    <property type="entry name" value="PCI"/>
    <property type="match status" value="1"/>
</dbReference>
<keyword evidence="3" id="KW-0648">Protein biosynthesis</keyword>
<dbReference type="InterPro" id="IPR016650">
    <property type="entry name" value="eIF3e"/>
</dbReference>
<dbReference type="OrthoDB" id="417252at2759"/>
<evidence type="ECO:0000313" key="5">
    <source>
        <dbReference type="EMBL" id="CAD2218778.1"/>
    </source>
</evidence>
<evidence type="ECO:0000256" key="2">
    <source>
        <dbReference type="ARBA" id="ARBA00022540"/>
    </source>
</evidence>
<keyword evidence="2" id="KW-0396">Initiation factor</keyword>
<evidence type="ECO:0000313" key="6">
    <source>
        <dbReference type="Proteomes" id="UP000515908"/>
    </source>
</evidence>
<evidence type="ECO:0000259" key="4">
    <source>
        <dbReference type="PROSITE" id="PS50250"/>
    </source>
</evidence>
<dbReference type="Proteomes" id="UP000515908">
    <property type="component" value="Chromosome 12"/>
</dbReference>
<dbReference type="InterPro" id="IPR000717">
    <property type="entry name" value="PCI_dom"/>
</dbReference>
<dbReference type="AlphaFoldDB" id="A0A7G2CFW0"/>
<organism evidence="5 6">
    <name type="scientific">Angomonas deanei</name>
    <dbReference type="NCBI Taxonomy" id="59799"/>
    <lineage>
        <taxon>Eukaryota</taxon>
        <taxon>Discoba</taxon>
        <taxon>Euglenozoa</taxon>
        <taxon>Kinetoplastea</taxon>
        <taxon>Metakinetoplastina</taxon>
        <taxon>Trypanosomatida</taxon>
        <taxon>Trypanosomatidae</taxon>
        <taxon>Strigomonadinae</taxon>
        <taxon>Angomonas</taxon>
    </lineage>
</organism>
<evidence type="ECO:0000256" key="1">
    <source>
        <dbReference type="ARBA" id="ARBA00022490"/>
    </source>
</evidence>
<gene>
    <name evidence="5" type="ORF">ADEAN_000627100</name>
</gene>
<dbReference type="Pfam" id="PF01399">
    <property type="entry name" value="PCI"/>
    <property type="match status" value="1"/>
</dbReference>
<feature type="domain" description="PCI" evidence="4">
    <location>
        <begin position="110"/>
        <end position="283"/>
    </location>
</feature>
<protein>
    <submittedName>
        <fullName evidence="5">PCI domain containing protein, putative</fullName>
    </submittedName>
</protein>
<accession>A0A7G2CFW0</accession>
<dbReference type="SUPFAM" id="SSF46785">
    <property type="entry name" value="Winged helix' DNA-binding domain"/>
    <property type="match status" value="1"/>
</dbReference>
<dbReference type="EMBL" id="LR877156">
    <property type="protein sequence ID" value="CAD2218778.1"/>
    <property type="molecule type" value="Genomic_DNA"/>
</dbReference>
<proteinExistence type="predicted"/>
<dbReference type="GO" id="GO:0005852">
    <property type="term" value="C:eukaryotic translation initiation factor 3 complex"/>
    <property type="evidence" value="ECO:0007669"/>
    <property type="project" value="InterPro"/>
</dbReference>
<dbReference type="Gene3D" id="1.25.40.570">
    <property type="match status" value="1"/>
</dbReference>
<reference evidence="5 6" key="1">
    <citation type="submission" date="2020-08" db="EMBL/GenBank/DDBJ databases">
        <authorList>
            <person name="Newling K."/>
            <person name="Davey J."/>
            <person name="Forrester S."/>
        </authorList>
    </citation>
    <scope>NUCLEOTIDE SEQUENCE [LARGE SCALE GENOMIC DNA]</scope>
    <source>
        <strain evidence="6">Crithidia deanei Carvalho (ATCC PRA-265)</strain>
    </source>
</reference>
<dbReference type="InterPro" id="IPR036390">
    <property type="entry name" value="WH_DNA-bd_sf"/>
</dbReference>
<sequence>MQNMMRLAFLYYDKGAYVDAAEILSFCKAVTGAGLVRDNLLWGKLLCDTASTNWASAIAVADEIRNNQNFVGRFETKNTTTTRSRAWLLHWVLFPFFKGSIQGTEHLLQYVFDNRPNDTNRTNADPKMFELYRSVVESACPHLLRYICAAVLLNRSRQHHFRHTATMTEQIYEYSDALTRLVQLIHRSALEEALDLLPEVEELLDLDYFLCDLKNDILESARSVIFQRYIAIHTVVSIPYVAGKLGVSKEEAEIWLVNLISSSRQRAKVDSVNEQLRMMPTVHPVESTMLEKLESVRH</sequence>
<dbReference type="SMART" id="SM00088">
    <property type="entry name" value="PINT"/>
    <property type="match status" value="1"/>
</dbReference>